<reference evidence="1" key="1">
    <citation type="journal article" date="2023" name="Antibiotics">
        <title>Prevalence and Molecular Characterization of Methicillin-Resistant Staphylococci (MRS) and Mammaliicocci (MRM) in Dromedary Camels from Algeria: First Detection of SCCmec-mecC Hybrid in Methicillin-Resistant Mammaliicoccus lentus.</title>
        <authorList>
            <person name="Belhout C."/>
            <person name="Boyen F."/>
            <person name="Vereecke N."/>
            <person name="Theuns S."/>
            <person name="Taibi N."/>
            <person name="Stegger M."/>
            <person name="de la Fe-Rodriguez P.Y."/>
            <person name="Bouayad L."/>
            <person name="Elgroud R."/>
            <person name="Butaye P."/>
        </authorList>
    </citation>
    <scope>NUCLEOTIDE SEQUENCE</scope>
    <source>
        <strain evidence="1">7048</strain>
    </source>
</reference>
<protein>
    <submittedName>
        <fullName evidence="1">Uncharacterized protein</fullName>
    </submittedName>
</protein>
<evidence type="ECO:0000313" key="1">
    <source>
        <dbReference type="EMBL" id="WHI59016.1"/>
    </source>
</evidence>
<dbReference type="RefSeq" id="WP_282861787.1">
    <property type="nucleotide sequence ID" value="NZ_CP118848.1"/>
</dbReference>
<evidence type="ECO:0000313" key="2">
    <source>
        <dbReference type="Proteomes" id="UP001223261"/>
    </source>
</evidence>
<dbReference type="EMBL" id="CP118848">
    <property type="protein sequence ID" value="WHI59016.1"/>
    <property type="molecule type" value="Genomic_DNA"/>
</dbReference>
<organism evidence="1 2">
    <name type="scientific">Mammaliicoccus lentus</name>
    <name type="common">Staphylococcus lentus</name>
    <dbReference type="NCBI Taxonomy" id="42858"/>
    <lineage>
        <taxon>Bacteria</taxon>
        <taxon>Bacillati</taxon>
        <taxon>Bacillota</taxon>
        <taxon>Bacilli</taxon>
        <taxon>Bacillales</taxon>
        <taxon>Staphylococcaceae</taxon>
        <taxon>Mammaliicoccus</taxon>
    </lineage>
</organism>
<proteinExistence type="predicted"/>
<sequence>MQNIINKLIDKQEPFSIESSTDGETRLTIPLLGESREMEIIEDGSYKIVMPSLRPFKLPKESYFESEKEVMEYLFKEDTQ</sequence>
<dbReference type="Proteomes" id="UP001223261">
    <property type="component" value="Chromosome"/>
</dbReference>
<name>A0AAX3W2A6_MAMLE</name>
<accession>A0AAX3W2A6</accession>
<gene>
    <name evidence="1" type="ORF">PYH69_09630</name>
</gene>
<dbReference type="AlphaFoldDB" id="A0AAX3W2A6"/>